<organism evidence="4 5">
    <name type="scientific">Serendipita vermifera MAFF 305830</name>
    <dbReference type="NCBI Taxonomy" id="933852"/>
    <lineage>
        <taxon>Eukaryota</taxon>
        <taxon>Fungi</taxon>
        <taxon>Dikarya</taxon>
        <taxon>Basidiomycota</taxon>
        <taxon>Agaricomycotina</taxon>
        <taxon>Agaricomycetes</taxon>
        <taxon>Sebacinales</taxon>
        <taxon>Serendipitaceae</taxon>
        <taxon>Serendipita</taxon>
    </lineage>
</organism>
<evidence type="ECO:0000259" key="3">
    <source>
        <dbReference type="PROSITE" id="PS50157"/>
    </source>
</evidence>
<feature type="region of interest" description="Disordered" evidence="2">
    <location>
        <begin position="52"/>
        <end position="198"/>
    </location>
</feature>
<dbReference type="AlphaFoldDB" id="A0A0C3BEY4"/>
<evidence type="ECO:0000313" key="4">
    <source>
        <dbReference type="EMBL" id="KIM30684.1"/>
    </source>
</evidence>
<feature type="compositionally biased region" description="Polar residues" evidence="2">
    <location>
        <begin position="1"/>
        <end position="14"/>
    </location>
</feature>
<keyword evidence="1" id="KW-0862">Zinc</keyword>
<name>A0A0C3BEY4_SERVB</name>
<protein>
    <recommendedName>
        <fullName evidence="3">C2H2-type domain-containing protein</fullName>
    </recommendedName>
</protein>
<proteinExistence type="predicted"/>
<evidence type="ECO:0000256" key="2">
    <source>
        <dbReference type="SAM" id="MobiDB-lite"/>
    </source>
</evidence>
<dbReference type="SMART" id="SM00355">
    <property type="entry name" value="ZnF_C2H2"/>
    <property type="match status" value="2"/>
</dbReference>
<gene>
    <name evidence="4" type="ORF">M408DRAFT_22145</name>
</gene>
<dbReference type="PROSITE" id="PS50157">
    <property type="entry name" value="ZINC_FINGER_C2H2_2"/>
    <property type="match status" value="1"/>
</dbReference>
<feature type="compositionally biased region" description="Pro residues" evidence="2">
    <location>
        <begin position="97"/>
        <end position="106"/>
    </location>
</feature>
<keyword evidence="1" id="KW-0479">Metal-binding</keyword>
<dbReference type="EMBL" id="KN824284">
    <property type="protein sequence ID" value="KIM30684.1"/>
    <property type="molecule type" value="Genomic_DNA"/>
</dbReference>
<evidence type="ECO:0000256" key="1">
    <source>
        <dbReference type="PROSITE-ProRule" id="PRU00042"/>
    </source>
</evidence>
<keyword evidence="1" id="KW-0863">Zinc-finger</keyword>
<dbReference type="HOGENOM" id="CLU_725971_0_0_1"/>
<evidence type="ECO:0000313" key="5">
    <source>
        <dbReference type="Proteomes" id="UP000054097"/>
    </source>
</evidence>
<dbReference type="InterPro" id="IPR013087">
    <property type="entry name" value="Znf_C2H2_type"/>
</dbReference>
<reference evidence="4 5" key="1">
    <citation type="submission" date="2014-04" db="EMBL/GenBank/DDBJ databases">
        <authorList>
            <consortium name="DOE Joint Genome Institute"/>
            <person name="Kuo A."/>
            <person name="Zuccaro A."/>
            <person name="Kohler A."/>
            <person name="Nagy L.G."/>
            <person name="Floudas D."/>
            <person name="Copeland A."/>
            <person name="Barry K.W."/>
            <person name="Cichocki N."/>
            <person name="Veneault-Fourrey C."/>
            <person name="LaButti K."/>
            <person name="Lindquist E.A."/>
            <person name="Lipzen A."/>
            <person name="Lundell T."/>
            <person name="Morin E."/>
            <person name="Murat C."/>
            <person name="Sun H."/>
            <person name="Tunlid A."/>
            <person name="Henrissat B."/>
            <person name="Grigoriev I.V."/>
            <person name="Hibbett D.S."/>
            <person name="Martin F."/>
            <person name="Nordberg H.P."/>
            <person name="Cantor M.N."/>
            <person name="Hua S.X."/>
        </authorList>
    </citation>
    <scope>NUCLEOTIDE SEQUENCE [LARGE SCALE GENOMIC DNA]</scope>
    <source>
        <strain evidence="4 5">MAFF 305830</strain>
    </source>
</reference>
<dbReference type="PROSITE" id="PS00028">
    <property type="entry name" value="ZINC_FINGER_C2H2_1"/>
    <property type="match status" value="2"/>
</dbReference>
<accession>A0A0C3BEY4</accession>
<dbReference type="GO" id="GO:0008270">
    <property type="term" value="F:zinc ion binding"/>
    <property type="evidence" value="ECO:0007669"/>
    <property type="project" value="UniProtKB-KW"/>
</dbReference>
<sequence length="381" mass="42410">MNVQDSATRSTSKNVPGPKPTVKPKSTDYRCPVKGCNMPFFNGPILRVHMKAEHPGHPIPPPSPKSLSKNGRPTRYIMILDESDPLKPPRVRNRPAPSVPSKPTPAPSKSTAIPPTSKEGEKEYIMILDDSEEPRDQGCPAPPVPSTSKRPLPPRKQPTDKCIIVIDDSEEPHNRIPPAPSRSTPPQPISKEQAADSGKKAVRCLHPGCVSVFKTSQQLSRHRWTHIPKEAFPRCIGIKNGFPCDHMFNGRVDVMRGHWEKYHNDQGQFPGSLYSYGSVVRAMKYEHDKQRHSLQVPPLSQEGGLFSVSPPSSCTSSSLHSSEFNNDTMDGPLFFGEANMELDETLFMQDIQFTAPVPAPAPLWNDGIWDMQNSHISYNFY</sequence>
<dbReference type="Proteomes" id="UP000054097">
    <property type="component" value="Unassembled WGS sequence"/>
</dbReference>
<feature type="domain" description="C2H2-type" evidence="3">
    <location>
        <begin position="29"/>
        <end position="59"/>
    </location>
</feature>
<feature type="region of interest" description="Disordered" evidence="2">
    <location>
        <begin position="1"/>
        <end position="32"/>
    </location>
</feature>
<reference evidence="5" key="2">
    <citation type="submission" date="2015-01" db="EMBL/GenBank/DDBJ databases">
        <title>Evolutionary Origins and Diversification of the Mycorrhizal Mutualists.</title>
        <authorList>
            <consortium name="DOE Joint Genome Institute"/>
            <consortium name="Mycorrhizal Genomics Consortium"/>
            <person name="Kohler A."/>
            <person name="Kuo A."/>
            <person name="Nagy L.G."/>
            <person name="Floudas D."/>
            <person name="Copeland A."/>
            <person name="Barry K.W."/>
            <person name="Cichocki N."/>
            <person name="Veneault-Fourrey C."/>
            <person name="LaButti K."/>
            <person name="Lindquist E.A."/>
            <person name="Lipzen A."/>
            <person name="Lundell T."/>
            <person name="Morin E."/>
            <person name="Murat C."/>
            <person name="Riley R."/>
            <person name="Ohm R."/>
            <person name="Sun H."/>
            <person name="Tunlid A."/>
            <person name="Henrissat B."/>
            <person name="Grigoriev I.V."/>
            <person name="Hibbett D.S."/>
            <person name="Martin F."/>
        </authorList>
    </citation>
    <scope>NUCLEOTIDE SEQUENCE [LARGE SCALE GENOMIC DNA]</scope>
    <source>
        <strain evidence="5">MAFF 305830</strain>
    </source>
</reference>
<keyword evidence="5" id="KW-1185">Reference proteome</keyword>
<feature type="compositionally biased region" description="Pro residues" evidence="2">
    <location>
        <begin position="175"/>
        <end position="188"/>
    </location>
</feature>